<evidence type="ECO:0000313" key="2">
    <source>
        <dbReference type="EMBL" id="MBD5807445.1"/>
    </source>
</evidence>
<dbReference type="InterPro" id="IPR035958">
    <property type="entry name" value="SecB-like_sf"/>
</dbReference>
<dbReference type="RefSeq" id="WP_191668591.1">
    <property type="nucleotide sequence ID" value="NZ_QORN01000052.1"/>
</dbReference>
<dbReference type="Proteomes" id="UP000704341">
    <property type="component" value="Unassembled WGS sequence"/>
</dbReference>
<dbReference type="Gene3D" id="3.10.420.10">
    <property type="entry name" value="SecB-like"/>
    <property type="match status" value="1"/>
</dbReference>
<evidence type="ECO:0008006" key="4">
    <source>
        <dbReference type="Google" id="ProtNLM"/>
    </source>
</evidence>
<comment type="similarity">
    <text evidence="1">Belongs to the SecB family.</text>
</comment>
<name>A0ABR8P9L2_9LACO</name>
<organism evidence="2 3">
    <name type="scientific">Limosilactobacillus walteri</name>
    <dbReference type="NCBI Taxonomy" id="2268022"/>
    <lineage>
        <taxon>Bacteria</taxon>
        <taxon>Bacillati</taxon>
        <taxon>Bacillota</taxon>
        <taxon>Bacilli</taxon>
        <taxon>Lactobacillales</taxon>
        <taxon>Lactobacillaceae</taxon>
        <taxon>Limosilactobacillus</taxon>
    </lineage>
</organism>
<proteinExistence type="inferred from homology"/>
<keyword evidence="3" id="KW-1185">Reference proteome</keyword>
<dbReference type="InterPro" id="IPR003708">
    <property type="entry name" value="SecB"/>
</dbReference>
<evidence type="ECO:0000256" key="1">
    <source>
        <dbReference type="ARBA" id="ARBA00009990"/>
    </source>
</evidence>
<sequence>MVVLEFKGYHILKMEYERNLKFNSKEDEASFNPNINISFHKNSDKEANVVLGFSSKDELPFNVDVQIEGMFKYNAEEDEAKLGLDNLLKKNATAILFPYFRMVISQLTGMSGEYPALVLPTMNIGNLIDKQDKE</sequence>
<accession>A0ABR8P9L2</accession>
<dbReference type="EMBL" id="QORN01000052">
    <property type="protein sequence ID" value="MBD5807445.1"/>
    <property type="molecule type" value="Genomic_DNA"/>
</dbReference>
<reference evidence="2 3" key="1">
    <citation type="submission" date="2018-07" db="EMBL/GenBank/DDBJ databases">
        <title>Phylogenomic Insights into understanding Host Adaptation of Lactobacillus reuteri by a novel species, Lactobacillus spp. M31.</title>
        <authorList>
            <person name="Sharma S."/>
            <person name="Patil P."/>
            <person name="Korpole S."/>
            <person name="Patil P.B."/>
        </authorList>
    </citation>
    <scope>NUCLEOTIDE SEQUENCE [LARGE SCALE GENOMIC DNA]</scope>
    <source>
        <strain evidence="2 3">M31</strain>
    </source>
</reference>
<dbReference type="SUPFAM" id="SSF54611">
    <property type="entry name" value="SecB-like"/>
    <property type="match status" value="1"/>
</dbReference>
<gene>
    <name evidence="2" type="ORF">DTK66_10170</name>
</gene>
<protein>
    <recommendedName>
        <fullName evidence="4">Preprotein translocase subunit SecB</fullName>
    </recommendedName>
</protein>
<evidence type="ECO:0000313" key="3">
    <source>
        <dbReference type="Proteomes" id="UP000704341"/>
    </source>
</evidence>
<comment type="caution">
    <text evidence="2">The sequence shown here is derived from an EMBL/GenBank/DDBJ whole genome shotgun (WGS) entry which is preliminary data.</text>
</comment>
<dbReference type="Pfam" id="PF02556">
    <property type="entry name" value="SecB"/>
    <property type="match status" value="1"/>
</dbReference>